<keyword evidence="3" id="KW-0963">Cytoplasm</keyword>
<dbReference type="GO" id="GO:0012505">
    <property type="term" value="C:endomembrane system"/>
    <property type="evidence" value="ECO:0007669"/>
    <property type="project" value="UniProtKB-SubCell"/>
</dbReference>
<evidence type="ECO:0000256" key="1">
    <source>
        <dbReference type="ARBA" id="ARBA00004419"/>
    </source>
</evidence>
<evidence type="ECO:0000256" key="7">
    <source>
        <dbReference type="ARBA" id="ARBA00023329"/>
    </source>
</evidence>
<keyword evidence="7" id="KW-0968">Cytoplasmic vesicle</keyword>
<keyword evidence="5" id="KW-0472">Membrane</keyword>
<comment type="subcellular location">
    <subcellularLocation>
        <location evidence="1">Cytoplasmic vesicle</location>
        <location evidence="1">Autophagosome</location>
    </subcellularLocation>
    <subcellularLocation>
        <location evidence="8">Endomembrane system</location>
        <topology evidence="8">Lipid-anchor</topology>
    </subcellularLocation>
</comment>
<dbReference type="Pfam" id="PF02991">
    <property type="entry name" value="ATG8"/>
    <property type="match status" value="1"/>
</dbReference>
<evidence type="ECO:0000313" key="12">
    <source>
        <dbReference type="Proteomes" id="UP000678499"/>
    </source>
</evidence>
<comment type="similarity">
    <text evidence="2 10">Belongs to the ATG8 family.</text>
</comment>
<name>A0A7R9GC81_9CRUS</name>
<protein>
    <submittedName>
        <fullName evidence="11">Uncharacterized protein</fullName>
    </submittedName>
</protein>
<evidence type="ECO:0000256" key="6">
    <source>
        <dbReference type="ARBA" id="ARBA00023288"/>
    </source>
</evidence>
<dbReference type="Proteomes" id="UP000678499">
    <property type="component" value="Unassembled WGS sequence"/>
</dbReference>
<dbReference type="OrthoDB" id="6738456at2759"/>
<evidence type="ECO:0000256" key="4">
    <source>
        <dbReference type="ARBA" id="ARBA00023006"/>
    </source>
</evidence>
<evidence type="ECO:0000256" key="2">
    <source>
        <dbReference type="ARBA" id="ARBA00007293"/>
    </source>
</evidence>
<evidence type="ECO:0000256" key="5">
    <source>
        <dbReference type="ARBA" id="ARBA00023136"/>
    </source>
</evidence>
<evidence type="ECO:0000313" key="11">
    <source>
        <dbReference type="EMBL" id="CAD7275399.1"/>
    </source>
</evidence>
<dbReference type="GO" id="GO:0031410">
    <property type="term" value="C:cytoplasmic vesicle"/>
    <property type="evidence" value="ECO:0007669"/>
    <property type="project" value="UniProtKB-KW"/>
</dbReference>
<evidence type="ECO:0000256" key="10">
    <source>
        <dbReference type="RuleBase" id="RU004384"/>
    </source>
</evidence>
<dbReference type="FunFam" id="3.10.20.90:FF:000149">
    <property type="entry name" value="microtubule-associated proteins 1A/1B light chain 3C"/>
    <property type="match status" value="1"/>
</dbReference>
<gene>
    <name evidence="11" type="ORF">NMOB1V02_LOCUS3196</name>
</gene>
<keyword evidence="6 9" id="KW-0449">Lipoprotein</keyword>
<evidence type="ECO:0000256" key="3">
    <source>
        <dbReference type="ARBA" id="ARBA00022490"/>
    </source>
</evidence>
<accession>A0A7R9GC81</accession>
<sequence>MNSYSYTMRSFKERRNFAQRSRDMQVVHEKYPDRIPLIIERYHGEKQLPILDKSKYLVPDHLTMGELIQIMRRRMQLTPNQTFFLLVNGSSLANVTSTVGEVYRRERDDDGLLYMVYTSQEVFGF</sequence>
<dbReference type="CDD" id="cd16129">
    <property type="entry name" value="Ubl_ATG8_MAP1LC3"/>
    <property type="match status" value="1"/>
</dbReference>
<dbReference type="GO" id="GO:0016236">
    <property type="term" value="P:macroautophagy"/>
    <property type="evidence" value="ECO:0007669"/>
    <property type="project" value="UniProtKB-ARBA"/>
</dbReference>
<feature type="lipid moiety-binding region" description="Phosphatidylserine amidated glycine; alternate" evidence="9">
    <location>
        <position position="124"/>
    </location>
</feature>
<dbReference type="PANTHER" id="PTHR10969">
    <property type="entry name" value="MICROTUBULE-ASSOCIATED PROTEINS 1A/1B LIGHT CHAIN 3-RELATED"/>
    <property type="match status" value="1"/>
</dbReference>
<keyword evidence="4 10" id="KW-0072">Autophagy</keyword>
<dbReference type="InterPro" id="IPR004241">
    <property type="entry name" value="Atg8-like"/>
</dbReference>
<organism evidence="11">
    <name type="scientific">Notodromas monacha</name>
    <dbReference type="NCBI Taxonomy" id="399045"/>
    <lineage>
        <taxon>Eukaryota</taxon>
        <taxon>Metazoa</taxon>
        <taxon>Ecdysozoa</taxon>
        <taxon>Arthropoda</taxon>
        <taxon>Crustacea</taxon>
        <taxon>Oligostraca</taxon>
        <taxon>Ostracoda</taxon>
        <taxon>Podocopa</taxon>
        <taxon>Podocopida</taxon>
        <taxon>Cypridocopina</taxon>
        <taxon>Cypridoidea</taxon>
        <taxon>Cyprididae</taxon>
        <taxon>Notodromas</taxon>
    </lineage>
</organism>
<dbReference type="EMBL" id="OA882446">
    <property type="protein sequence ID" value="CAD7275399.1"/>
    <property type="molecule type" value="Genomic_DNA"/>
</dbReference>
<reference evidence="11" key="1">
    <citation type="submission" date="2020-11" db="EMBL/GenBank/DDBJ databases">
        <authorList>
            <person name="Tran Van P."/>
        </authorList>
    </citation>
    <scope>NUCLEOTIDE SEQUENCE</scope>
</reference>
<evidence type="ECO:0000256" key="9">
    <source>
        <dbReference type="PIRSR" id="PIRSR604241-50"/>
    </source>
</evidence>
<evidence type="ECO:0000256" key="8">
    <source>
        <dbReference type="ARBA" id="ARBA00037868"/>
    </source>
</evidence>
<dbReference type="Gene3D" id="3.10.20.90">
    <property type="entry name" value="Phosphatidylinositol 3-kinase Catalytic Subunit, Chain A, domain 1"/>
    <property type="match status" value="1"/>
</dbReference>
<dbReference type="SUPFAM" id="SSF54236">
    <property type="entry name" value="Ubiquitin-like"/>
    <property type="match status" value="1"/>
</dbReference>
<dbReference type="InterPro" id="IPR029071">
    <property type="entry name" value="Ubiquitin-like_domsf"/>
</dbReference>
<dbReference type="AlphaFoldDB" id="A0A7R9GC81"/>
<dbReference type="GO" id="GO:0006950">
    <property type="term" value="P:response to stress"/>
    <property type="evidence" value="ECO:0007669"/>
    <property type="project" value="UniProtKB-ARBA"/>
</dbReference>
<keyword evidence="12" id="KW-1185">Reference proteome</keyword>
<proteinExistence type="inferred from homology"/>
<dbReference type="GO" id="GO:0005776">
    <property type="term" value="C:autophagosome"/>
    <property type="evidence" value="ECO:0007669"/>
    <property type="project" value="UniProtKB-SubCell"/>
</dbReference>
<dbReference type="EMBL" id="CAJPEX010000409">
    <property type="protein sequence ID" value="CAG0915551.1"/>
    <property type="molecule type" value="Genomic_DNA"/>
</dbReference>